<dbReference type="InterPro" id="IPR041522">
    <property type="entry name" value="CdaR_GGDEF"/>
</dbReference>
<dbReference type="Gene3D" id="1.20.5.5100">
    <property type="match status" value="1"/>
</dbReference>
<reference evidence="4 5" key="1">
    <citation type="submission" date="2014-03" db="EMBL/GenBank/DDBJ databases">
        <title>Genomics of Bifidobacteria.</title>
        <authorList>
            <person name="Ventura M."/>
            <person name="Milani C."/>
            <person name="Lugli G.A."/>
        </authorList>
    </citation>
    <scope>NUCLEOTIDE SEQUENCE [LARGE SCALE GENOMIC DNA]</scope>
    <source>
        <strain evidence="4 5">DSM 23969</strain>
    </source>
</reference>
<evidence type="ECO:0000259" key="3">
    <source>
        <dbReference type="Pfam" id="PF17853"/>
    </source>
</evidence>
<dbReference type="Gene3D" id="3.30.70.2730">
    <property type="match status" value="1"/>
</dbReference>
<dbReference type="Pfam" id="PF13556">
    <property type="entry name" value="HTH_30"/>
    <property type="match status" value="1"/>
</dbReference>
<dbReference type="PANTHER" id="PTHR33744:SF7">
    <property type="entry name" value="PUCR FAMILY TRANSCRIPTIONAL REGULATOR"/>
    <property type="match status" value="1"/>
</dbReference>
<comment type="similarity">
    <text evidence="1">Belongs to the CdaR family.</text>
</comment>
<dbReference type="InterPro" id="IPR051448">
    <property type="entry name" value="CdaR-like_regulators"/>
</dbReference>
<dbReference type="PANTHER" id="PTHR33744">
    <property type="entry name" value="CARBOHYDRATE DIACID REGULATOR"/>
    <property type="match status" value="1"/>
</dbReference>
<evidence type="ECO:0000313" key="5">
    <source>
        <dbReference type="Proteomes" id="UP000029108"/>
    </source>
</evidence>
<evidence type="ECO:0000259" key="2">
    <source>
        <dbReference type="Pfam" id="PF13556"/>
    </source>
</evidence>
<name>A0A086ZJ24_9BIFI</name>
<dbReference type="Pfam" id="PF17853">
    <property type="entry name" value="GGDEF_2"/>
    <property type="match status" value="1"/>
</dbReference>
<dbReference type="InterPro" id="IPR025736">
    <property type="entry name" value="PucR_C-HTH_dom"/>
</dbReference>
<keyword evidence="5" id="KW-1185">Reference proteome</keyword>
<proteinExistence type="inferred from homology"/>
<evidence type="ECO:0000256" key="1">
    <source>
        <dbReference type="ARBA" id="ARBA00006754"/>
    </source>
</evidence>
<sequence>MTASQSSNWHGLMSFVDGIRRRPTKLRGMSERMNEDFLELLVAHGCDAETVAFECLVNGMVDTRTASLMHVLGWPDDARCFAVAGYPCTSGVSATLQQLRAAVRDLGGSLTIAGVHDGVCVALTAAQAAATPEVTCTAMMATFAADRPVALGPVRHGVSGASATVLAALSTLAAAPAVRFAPGVSGTSGSASLTGSARAVGAASASITAASASSAPASLHDDGPSQAAAWRNPREDMMRLIRAEDALPERALIGDEDAKRELVEAVYGSLTAAGPDDPTLETVSTFLLSGGSLETTAKALNVHPNTVRYRLKRAADATGWDATDPREAYVLRTAIALGRMTLR</sequence>
<accession>A0A086ZJ24</accession>
<feature type="domain" description="PucR C-terminal helix-turn-helix" evidence="2">
    <location>
        <begin position="280"/>
        <end position="336"/>
    </location>
</feature>
<organism evidence="4 5">
    <name type="scientific">Bifidobacterium biavatii DSM 23969</name>
    <dbReference type="NCBI Taxonomy" id="1437608"/>
    <lineage>
        <taxon>Bacteria</taxon>
        <taxon>Bacillati</taxon>
        <taxon>Actinomycetota</taxon>
        <taxon>Actinomycetes</taxon>
        <taxon>Bifidobacteriales</taxon>
        <taxon>Bifidobacteriaceae</taxon>
        <taxon>Bifidobacterium</taxon>
    </lineage>
</organism>
<dbReference type="eggNOG" id="COG2508">
    <property type="taxonomic scope" value="Bacteria"/>
</dbReference>
<dbReference type="InterPro" id="IPR042070">
    <property type="entry name" value="PucR_C-HTH_sf"/>
</dbReference>
<dbReference type="AlphaFoldDB" id="A0A086ZJ24"/>
<comment type="caution">
    <text evidence="4">The sequence shown here is derived from an EMBL/GenBank/DDBJ whole genome shotgun (WGS) entry which is preliminary data.</text>
</comment>
<protein>
    <submittedName>
        <fullName evidence="4">PucR C-terminal helix-turn-helix domain protein</fullName>
    </submittedName>
</protein>
<feature type="domain" description="CdaR GGDEF-like" evidence="3">
    <location>
        <begin position="64"/>
        <end position="173"/>
    </location>
</feature>
<dbReference type="STRING" id="1437608.GCA_000771645_02611"/>
<gene>
    <name evidence="4" type="ORF">BBIA_2481</name>
</gene>
<dbReference type="Proteomes" id="UP000029108">
    <property type="component" value="Unassembled WGS sequence"/>
</dbReference>
<evidence type="ECO:0000313" key="4">
    <source>
        <dbReference type="EMBL" id="KFI46524.1"/>
    </source>
</evidence>
<dbReference type="EMBL" id="JGYN01000039">
    <property type="protein sequence ID" value="KFI46524.1"/>
    <property type="molecule type" value="Genomic_DNA"/>
</dbReference>
<dbReference type="Gene3D" id="1.10.10.2840">
    <property type="entry name" value="PucR C-terminal helix-turn-helix domain"/>
    <property type="match status" value="1"/>
</dbReference>